<feature type="compositionally biased region" description="Basic and acidic residues" evidence="10">
    <location>
        <begin position="1230"/>
        <end position="1244"/>
    </location>
</feature>
<feature type="topological domain" description="Perinuclear space" evidence="8">
    <location>
        <begin position="7885"/>
        <end position="7914"/>
    </location>
</feature>
<evidence type="ECO:0000256" key="3">
    <source>
        <dbReference type="ARBA" id="ARBA00022692"/>
    </source>
</evidence>
<feature type="compositionally biased region" description="Polar residues" evidence="10">
    <location>
        <begin position="2455"/>
        <end position="2468"/>
    </location>
</feature>
<feature type="compositionally biased region" description="Basic and acidic residues" evidence="10">
    <location>
        <begin position="2980"/>
        <end position="2990"/>
    </location>
</feature>
<feature type="compositionally biased region" description="Polar residues" evidence="10">
    <location>
        <begin position="1784"/>
        <end position="1795"/>
    </location>
</feature>
<feature type="compositionally biased region" description="Basic residues" evidence="10">
    <location>
        <begin position="1122"/>
        <end position="1131"/>
    </location>
</feature>
<feature type="compositionally biased region" description="Polar residues" evidence="10">
    <location>
        <begin position="2571"/>
        <end position="2581"/>
    </location>
</feature>
<feature type="compositionally biased region" description="Polar residues" evidence="10">
    <location>
        <begin position="5131"/>
        <end position="5149"/>
    </location>
</feature>
<feature type="compositionally biased region" description="Basic and acidic residues" evidence="10">
    <location>
        <begin position="1056"/>
        <end position="1078"/>
    </location>
</feature>
<dbReference type="GO" id="GO:0005737">
    <property type="term" value="C:cytoplasm"/>
    <property type="evidence" value="ECO:0007669"/>
    <property type="project" value="TreeGrafter"/>
</dbReference>
<feature type="region of interest" description="Disordered" evidence="10">
    <location>
        <begin position="5499"/>
        <end position="5518"/>
    </location>
</feature>
<feature type="compositionally biased region" description="Basic and acidic residues" evidence="10">
    <location>
        <begin position="4205"/>
        <end position="4227"/>
    </location>
</feature>
<evidence type="ECO:0000256" key="2">
    <source>
        <dbReference type="ARBA" id="ARBA00008619"/>
    </source>
</evidence>
<feature type="region of interest" description="Disordered" evidence="10">
    <location>
        <begin position="2231"/>
        <end position="2321"/>
    </location>
</feature>
<feature type="domain" description="KASH" evidence="11">
    <location>
        <begin position="7855"/>
        <end position="7914"/>
    </location>
</feature>
<feature type="region of interest" description="Disordered" evidence="10">
    <location>
        <begin position="4911"/>
        <end position="4930"/>
    </location>
</feature>
<dbReference type="GO" id="GO:0007097">
    <property type="term" value="P:nuclear migration"/>
    <property type="evidence" value="ECO:0007669"/>
    <property type="project" value="TreeGrafter"/>
</dbReference>
<feature type="compositionally biased region" description="Basic and acidic residues" evidence="10">
    <location>
        <begin position="1144"/>
        <end position="1168"/>
    </location>
</feature>
<feature type="compositionally biased region" description="Basic and acidic residues" evidence="10">
    <location>
        <begin position="839"/>
        <end position="887"/>
    </location>
</feature>
<organism evidence="12 13">
    <name type="scientific">Odynerus spinipes</name>
    <dbReference type="NCBI Taxonomy" id="1348599"/>
    <lineage>
        <taxon>Eukaryota</taxon>
        <taxon>Metazoa</taxon>
        <taxon>Ecdysozoa</taxon>
        <taxon>Arthropoda</taxon>
        <taxon>Hexapoda</taxon>
        <taxon>Insecta</taxon>
        <taxon>Pterygota</taxon>
        <taxon>Neoptera</taxon>
        <taxon>Endopterygota</taxon>
        <taxon>Hymenoptera</taxon>
        <taxon>Apocrita</taxon>
        <taxon>Aculeata</taxon>
        <taxon>Vespoidea</taxon>
        <taxon>Vespidae</taxon>
        <taxon>Eumeninae</taxon>
        <taxon>Odynerus</taxon>
    </lineage>
</organism>
<keyword evidence="4" id="KW-0677">Repeat</keyword>
<dbReference type="GO" id="GO:0051015">
    <property type="term" value="F:actin filament binding"/>
    <property type="evidence" value="ECO:0007669"/>
    <property type="project" value="TreeGrafter"/>
</dbReference>
<feature type="compositionally biased region" description="Basic and acidic residues" evidence="10">
    <location>
        <begin position="194"/>
        <end position="217"/>
    </location>
</feature>
<feature type="region of interest" description="Disordered" evidence="10">
    <location>
        <begin position="5166"/>
        <end position="5217"/>
    </location>
</feature>
<feature type="region of interest" description="Disordered" evidence="10">
    <location>
        <begin position="5234"/>
        <end position="5462"/>
    </location>
</feature>
<feature type="compositionally biased region" description="Acidic residues" evidence="10">
    <location>
        <begin position="3749"/>
        <end position="3761"/>
    </location>
</feature>
<dbReference type="PROSITE" id="PS51049">
    <property type="entry name" value="KASH"/>
    <property type="match status" value="1"/>
</dbReference>
<sequence length="7914" mass="895028">MQSLQQRMDDWKQRVRILTYQIHAVDQYYVPSEEYKFAGQASYADIAAGRTSPSSRGCSPYRNQRDEPPPSCPLPIQVPQNAIQLRQHLEEKVAAENIEDVHPKHHAQVQVQRDESSCDNEKLLRSVRREEEPQKVEEGATAIDGTPSTLPAIAAVQSIPRRGRSPIRKGSSSRSTMVTNVKKNESPRTSVSRVTEKQVLRSENPKDTLIPSDDKRGRSASPIWVPGSTSYADILRGGTHAPSKSALLLDSTDNSETSRLIKEPRSTDPDTTETNPMVATLPEIHMSSKMDSGESPTIETESVKQIESSILANKPYEQTHETVLEKDAACKNFSEEGDNAWSGESLERCDVLEEKHYENIGAQPPSTETYEYMHRPMTELVGFMGSRLGSYPVSSYVYAPVDLHQQIQQLDAITSQHYTDQMGTYSTNPYVNRNNFLPTTTAVRHETHIIQHEQQQRQQFERPVKEAEHSSEMSRRNAGKMMETQAAPVLDVPNLEMSSFPISNIGEPNEQNSEQRVPLNTANVDEVTNTDTVEKKTAIAASNVENKNPVFSYAQILSQGLYSRTAELASIDKSTDKTTQQIRERSGSPKIVTSQRDPSTIQSVTNLAQEQENVEKIQTPKQSKANDWDTMKKKDTKKKGQSRSSEKSKYNIQEKRNSVSSDKSKEVFEKEVTPSKEVIRAQNVSAISTEKLNTGKKEEKIEDKQQRKKQDYRKQKQEHQKEKQKQQKEKQQDQQKEKLEQPKERQDQQREKQEQQKEKRDQQKDKLDQQKERQDQRKKKQEQQKETLEQPKEKQEQQNIKQEQKKNMQDQEKEQTPDLAGTKAASMEKKRKQKKKKSEKSIDDEIDKALKEIEDMDKQKAKAQKEKYKEQVKIKKDVQVSMKKTELQSEETGPTPEVELEETNKPKGETKSKKKSKTENTKRSKEEIHDPKRADKPINDKKPEQTYEKHSVDNEMEKDTKSTKEIIEVSPKINENPSDTVDISVEKSKPIKKKDGGNLKNIEKATENVTCKNDNKVSTKELVKKINPEDNSKCKINDGSNVEMQKEDAATPSKATLREKSKDKTVESKEQRPSDKSVTETTISSNLINIATPLEIIQKKEEVGEEMDSKGATIIEENVKVKSTKKMSKTSKTKEQPPSPKQIVEQKKPSAFKDKLEERIISEDKMQTSEKVATSIGPKNEDKINIETPREDEPTVNEPSIAETQKLSAKIESDTNSKVEEAENASGEGEGDRRKEEVVEHPKHIGDSELVVSNGTCAKFEAESVEKAVENIDHKNELKLDVPRSPSPLQVGKALIIEKTVTTVTTTVGTGTVQIKPPDVKSVKTIEILENVPLVKTVGSKSSEVISLRPETVEASLITTYARVPVNSVVKVAEKESSHQIAHATNEPPTAPIISEIIDIDEPPLFGSIKDRKKIRNEVSVPNDSTKTSLNGNQFTSLADEESSSIKTVISTALKEEDSSESLNGKTIVEDIVNSIEFDKAEITEQNVKAEEKASVVQKNKKQVIEKSAQKEDAEENVVKEHLSELIKPYWLDYHNYTQAENELCKRFKIVQVLQETPKPVVLPTSSQENIVKIVQESVMKKPELIRKKDDESSEKPKILGLLADVPKYPINNFYEFESQWVQSRQTTAKKLSVSSSSDDSVDAKLPVSPIATEKPSIEDKDIDVASSKLMKETIDIHVDSVKPKDTDANIDGDKIDRSKAQTQSIHLKADDTWMSILDEPMIIEDDDSFEEKAEGHTSETNPTTSTATQLPLDLATSTSNVIMHEEEISSDKKLITKEEENKIPSNEPQTSTPSEIERKDIGADNKETVRASDDKTSQNEIRVTEQKSVHLVSSEDWLDFLDEEIPLTNDDLEDLEVKSDTLVSKKEAIKQRKVGKMDKVKGKEKLRYEEKSLKKELQEDKALQDRDKLKEIETLQDTAKLEEKVKLIEKEKMGGTLKLIEKEKAEDTIILEEKEKLEDTIKLIEKEKAKDTVEFTEKEKLEDASKLEEKGKLEDTVKLIEEEKVENTLKIMEKEKVEDTAKLEEKEKLEDTVKLIEREKVKETVEFMKKEKVGDTAKLDEKVKLEDTVKLLEKEKLGEKAKLEEKLSLKENEAQVGQKVEEKIGGKEKLKEKKHSPENEVAVEPMKQNVTDNDDVKETADTKKEAKSAKSTKTKEQSKSKAKSKKRNKSENRNQKEDGETEVKDEIKATTVKDRILEETPEKGHSTSSKDMPAESLTVANKVDCAEELSKNNNPLHASGKSWASIVSTKTDNPSKPVEQDSVAQDLASDVKPIEEIPPAAKETSPKISRKQESEKSIREITPKKQKKKVDVSREKKTASPILSETEKSFVESPSHVVQEIITDNGKSYAAVTASSNRSSPQFNQESIPLVKPVAEKASSPTETTLASEITNVEIAKDTTPQKTLENDDTKGMESVTPNETDSAEVKATSNESQIEVTSWADETEEEIFAPIVSQPSKNTETATPNPLDTEAISKADADSWAAIVARKVNDTMDGAPSCEQHTAKQEPVSSQEHQEPPQVQIFVEESPQPEPIENLVHVDDQGFVEFVNRKELRSRRSRSRSRNNRSDDLVTTTLDANPNKTDDSERQVEEKEPVDVKDKNKAGQEKDTKGEIQKRKGKGKSKSKGNDKEGVDKQAQEKDEKPVGKEKTKNAGSKNKTLEVATEDGKKTETEKDVKPEPRKQKIKEKEKSKDRKVETTSGDKEIKRISCEKEKIPEQSDTSKKEETNTKELEKLGKKLNTEHVEGTQEESKEADKQEKIPAETNSKDICVPEANKERKIDAEKTKPLDEETTESIDRSKTKKQRSKKNKLGKVESKEPLEQSKHEKPKTVKELTENIQIMEKESINATKEDRVTETLDTKSNDKTGDSEDTKTVKKGKEEIIGKSKNKSKNKKAMKEKSMANVNKDKEEPHKENGVNDRIDHKMVPMEAKKTDINEKFIEGEKSKSRDNVNAEKSRKDEGNNQTNTKPTLIEIENSEISDNKLETKEMPASHTQAAPTNGADLNEKTITEEKSKSNVDKSEELPVSQVDGESVQAVLNKEPEESTVDRKNPQKTKKEDKRKKKQNAKRTPSDTTNDETKEKEIKKEDEVKVHAKENGIKSTTLEFITHEIETSVENIKPEIRKEPADNDNKEAIHKSVEDEARMEQIYSEPILDSSPPSKAIEITTDKSITSDNDQISTDIVSLKNNVTLNSRESTTQNEPVMEEYVAQVDNDILEREIIREEIEERFSPEIQSSSSPAMIEDPNELPITESEENVPSDSSLTESENRPKVRFYIADDVLILPHDKEKEMKSALIQERTLNTVRSKFLSLDDGFWPTKHPYHEAEKNLFENLALRGRKESIEDDREDFTDRDRSDRDDGNNGGGGPKGESGRCFDSSRSLLGSPRTECLVTDLPGGICSWRDYSTYLSSENEERSDNTSQLTHKLSENSITEPCLPTTRSSSSTNLQLTSESPLNSSSPIQITDVSNNDPLPLDRSTDSTNLIEDEEYLERSSVPAPSDDRSECVRPTLESSPISSSIPDHPRPTQDTGRATLESLQQRGPNEQVERETRAIEDETKRIRGIKDTLEARLATLKTALSEIEAIHLPRDSIQSMLFATRTMVTDLQSYNDEAVQLQGQLREIPVDATCQVYSKTLENIRSQIGTLLTQAKQSCELLEQAQEVQCQRAKEMETYKLFLEETDAWLKDVVLRINDPNFVTTDQNLQAQLVNRIQRVSDLESLPEVRELAKALKNVLTDMINRLQQKQQEMLDEEAMADDETTDRDDATIDQAPSIRSTVESDPPSLADVSLQTGQSLLLDIVENKPLQLTKETSTTQIPVEATTQSLMTQTTDIASFPDQQIKETIKVLKLSEGDHDVIEIATRNTRADTSENFIRNEQNNVMPDDIVVDMKYQDGQKEEKPKSELSIHHATPRSFETVLVEPDNVTTEVVVDADGTKRIIVRKLRHTVVSNRQTQQHASIATALKDDASMMQAFSEATMRDQYVTVTTTKPDGTVETLTKQIHGGRVTTGIPDSEYFEEKYETTPQYTHRISQGAVKDIGPLPIEEQILEHGQYQTKTSSVHAVVQQVTRRVIKKTRRIIRKVTIIDGKETMSEEIIEEPEEVEIDEQDIPHININVIKNESERTFGLEKQVSQEKKQEPSLFSGLSSNIQTDTSSELRCPDSPMQGPFFGPFAKDMTSIRRSKAKKELIESNTVDDTKLRVGTKKTYEESKELEKDETKDSRDDVKEQVPVGPMQQQNILTYTESITDIPSSNIVQGDISKEEERMHADKDIVREINEADVPRDGQALSHLEESIASQTPDQDIPVAEELPASSEDPVKTDDVSTVAETTCKSDDTPINNNTLATLVEHGTVEVAKHHDGSSILDADNEASRSSISVLEDTPKDWEKHSLDTETKSEYVSGNNVLEQLEKQTVDNQPDIKPEEATSPETIQITQSGDVGGMNEDVSKPQDDKLQIEEFLTKERENVCKDQDVSASEQKPVLEKIEISLSIQKYDEKPESMVYVKTQSERSNEQPYHTVLEDVKINLPADQEASEVIHNKTVQTSPLSVVKKDTITTQTSIPTTAESSQKESVSDELGKETSKKDKTLQEDAIEVPQLTQQDTGIVSPMSTTIAESIEIDVPSSDSPDNVSEQPQPDIVTVTTESTEPLSDVRDHSFDYDHGYEPDERTTVEELSLAPDDDDIGRKKKKKKRKRQKVRETIEESSQAPKSSTDEVDSASRTPLTDKEDNMIVETKEIESVEATSIEKATIMEPPEVGSMKIPIDTQTAMLETCDVSISPDQNKELFSIESATDTVEQEVQTFKTEEAHSQMQTSPRAVLESAVQTIVNEVPETKEFSIQTVTPTRTPTTEDAIQTSPIEDLASSPVTLETEEAHAQTVIEMDSTEMQTSPIECTPTINTETQTLTKVSTEVEQQTTPTETMERTTSPDMSEIVEEKVQTSKPSSPETAKMLDVDVQAELIKKATLETAATQTISAEPPRQTETQEIEVQTKSPELRSLETIETQTTPEESLRQIVTEEREVQVKSFQLFPLDSTETQTTPAQSPRKIEIMEREVQARLPEIHSPETVQTQTTPKESPRKIEVSEKEAQTKSPSPVTEITTQTSPMTSPRLEERCDDVETQTVEKSLKDSAQEQETQTITPEGVETTDSCMQVESKESIPMMDKTLQISSESCEKSSQVSPRLDQAQDASVYTPHTIEESPPKIATASDDRETQLSSLRPTVVEVTELLLKSEIMDAEHTRQPKSDVSLSEVPESFEKEDETIEIPKTEMTDESLTKEEDVESKKPMDISLEKSSTPDTSFEVHVKATIELPSSDTSSEATINAESPTDDASQRAAIIPSANDDSEAKLEKRRRRKRKHKSMEIQLPSKDTTNLDSIFGQPTQQQSSSLKLSYSDVAKKNVSKQPFVENIGEPLTPRDSRDSRETIDDTSIESAASLHLDEESKEESESTNLPEETAPVSLDTDITGRVSQPTAFTDVFEATKLEKPYEHTLAFEEQSEITAVSSDEPMDTTLSPAESTSSIQIEKAAKTQPKTYAEAISQLLTTSSPPEIIEYEKEYDTSAWEDRLLASHPANSHKTPALVDFALREAMEDTISQRQPTQKIRATRIISDRAKSLCNAAETDHLGNVLRVARLSEVTTDKSTEERSLDVRKKLTQLRNAIEESDIVTVEETLLTVVETISTWLETIEYRIFLNRECPSGLSHNDAKTFIELKEEVDHVDENIQELNDIWKVIEDYYPAEERAILRECFDALDQHVKAVEHVTNTSEECANNQLARWDELLNGVNNIYRLVEEQRKQLDNIIECEASTRWKLQELDKLENMNRCHMWKTGKLLSTSHELLREYPGKIIPEETYLAHEITKIIEDSICMERDRLLQLLALAEEYEQTLQEFSQIIEIAENLLQSPISVINLEHLQEEMQKHRKFFVNLNHCRAILESLEGNLDPETRAKHSTLHAELHSRASSLLDQAASRAQQMALAASRWILLEQGVKDERGWLHVAHQRVPDLQTVTSSDYDQYISLYQTLSSDVATHHARIIQLLDVANRLEELVTIETSEDRYNEVLDVIVKLQDNIDSSLRRLLSFRENWSTQQTLTNRIEKWMTTAEKELVPLCDSSTGNMRRFWELKAQYEIHNNMRNEADKCFEQALKTVPLSDEMLQRQFHGELQCRWRGVTEKINDIQSEITRGISSDDMSSNERLKMLERELNELRTSLDDMHGVLKTEEELDLYIEKLVVFLDGVSLIQDKLCRLGLLPAAESETVGILLSSAHRIESQISEELESAQSLRERLQALKRGLGRVRKAHQRHSLTLDQCEESEKQGSDVVSAAVDRCESVADELMVLWHGLMALRQLLHTLPSGMRVTLSAVGIERDISALQDAHTQLESRCARLLSLLRNRLALWHRFEKHLEMVQQSVQEADYMMELLTVQNSVDYDRLLKATERLEGLNGDFGAREVLISELHAAAEPLRESCAAEVRERVEAAVNEAVRAWEDTRAELDALCTKYQHACNLWQRYRDSSAAVKAWVDTQMGSVANLPPEEAIKQVKVCEETLAEHKERLAELRGLVAQIASDVGLDAGAPLHCEVEALGRRLEDVRETLSTLADTADVRALNRELTHVDLCQTKNFLDTVQQSLTTVGQGESNEHLNLLRNHLLALTRTEPQLQSIKDRTATMSTQGPSVVDVLQQWQRVFRETFQQYHRLSARLFKSQDVIAVLKLWQEHLAYVQEFLSNRVPGDYNGLSEHRNLCEVYRNLLTDQQNLLLTVRGEEGKDLNVTEQFNALTNLHNETLAKIMERHTAVHDRLLAWDKYRRDQNDLFAWLKDIERERARLQLRFIHVHRLDKILQRIEALLEKVPSGEALMESLQEQQASLLVDCDEALAVSVRMEHAANVERIANLRAGLETWRDFVERVKKLHEQHVAQSDGVTSTLQEIGQVLNSVLHSIPGKLSQTKENLLFLRQLKTRLVDTSNELESLSVLTKKLRECLSPSDMKSLNQHVALLWQQQGDLDHQLALVEYKLGERCGLHDRWINRKKRLLTWIEDAEIRVKNWDMIPLDEPEEVLKRFECELQAEIALKEREFDWVRKTGQELLTSGKVRANKLHGLMQSMNTLEKRLMEQKSWMAGIEAQLSETFVIETIDQSCIDKKLEDHEYIEKAIQTEGTKIGEVLNLCEMLLHDSDIWKTSLDTDTIRNGIEGLQRRWKATCIKSAERKQEILLAWKLLREMDNIRTEHEGWLAQTESALADFEREMNESTKKDTKGMLERLKLVMKDIEAHKPALRILEQNFGRLAKIRLEPENLKSLTIESRKIIERWLQLGNRTNSIIAAIEREQTIYHEFSLAHGAAVVGLTQIDVRLTQLQHLITPEQRASPRGRLQRLSDIERELNAQNVLLQKADKLALEIMQESHPDDVATVQELVDEYQLLWKEIKTRVAALRAELELQDKSEVDEAVQVETLKFEQDTAVQVNTLPRLIRMTSCDAYMLELKTALAECNNSLDALEKAVTPEPVSGPNLNTAAKTIAKLIGSCQSSVELVRHLHTLLMEDTKFRLETTVSEDVQNVTSRYDALLVLARTREQQIRELSDSGRLTCPLCSRRNWTQLDNDLWRLEKWLEFAEGTQSEQRTPPSNIEELEYVIHEHREFLQNLDSHKSIVVSLNIVGAHLAEHTEDTSRAKELRDRLTIANTRWDKVCASAEKWQEQLRRALISNHQFHRIIEEMFVWLEKTEIAIRMSEPINLSETTDILEAKYKKFRELRSDLERCEPRVLSLQESADQLLNEQGGVRERLQELRLRLQSLRRLTGIYSLKLGAALGLDPRDIGLVATASSLATLSRDLLDEAASGTAQPHTTAATDGDERHQIVSGQGYSFLGRVLRVSLPIQALMLLLLGVASLIPSTEEDYSCMLSNNLARSFTLTFYHPNGPPPV</sequence>
<feature type="coiled-coil region" evidence="9">
    <location>
        <begin position="1839"/>
        <end position="1904"/>
    </location>
</feature>
<feature type="region of interest" description="Disordered" evidence="10">
    <location>
        <begin position="1730"/>
        <end position="1749"/>
    </location>
</feature>
<accession>A0AAD9RY55</accession>
<feature type="compositionally biased region" description="Basic and acidic residues" evidence="10">
    <location>
        <begin position="2812"/>
        <end position="2884"/>
    </location>
</feature>
<dbReference type="GO" id="GO:0034993">
    <property type="term" value="C:meiotic nuclear membrane microtubule tethering complex"/>
    <property type="evidence" value="ECO:0007669"/>
    <property type="project" value="TreeGrafter"/>
</dbReference>
<feature type="compositionally biased region" description="Basic residues" evidence="10">
    <location>
        <begin position="4684"/>
        <end position="4695"/>
    </location>
</feature>
<feature type="compositionally biased region" description="Basic and acidic residues" evidence="10">
    <location>
        <begin position="3077"/>
        <end position="3089"/>
    </location>
</feature>
<dbReference type="SMART" id="SM00150">
    <property type="entry name" value="SPEC"/>
    <property type="match status" value="7"/>
</dbReference>
<keyword evidence="3 8" id="KW-0812">Transmembrane</keyword>
<feature type="compositionally biased region" description="Basic and acidic residues" evidence="10">
    <location>
        <begin position="5074"/>
        <end position="5087"/>
    </location>
</feature>
<feature type="compositionally biased region" description="Polar residues" evidence="10">
    <location>
        <begin position="5366"/>
        <end position="5380"/>
    </location>
</feature>
<keyword evidence="7" id="KW-0539">Nucleus</keyword>
<feature type="region of interest" description="Disordered" evidence="10">
    <location>
        <begin position="4402"/>
        <end position="4450"/>
    </location>
</feature>
<dbReference type="EMBL" id="JAIFRP010000006">
    <property type="protein sequence ID" value="KAK2588099.1"/>
    <property type="molecule type" value="Genomic_DNA"/>
</dbReference>
<feature type="compositionally biased region" description="Basic residues" evidence="10">
    <location>
        <begin position="5348"/>
        <end position="5358"/>
    </location>
</feature>
<evidence type="ECO:0000256" key="1">
    <source>
        <dbReference type="ARBA" id="ARBA00004126"/>
    </source>
</evidence>
<feature type="region of interest" description="Disordered" evidence="10">
    <location>
        <begin position="2086"/>
        <end position="2217"/>
    </location>
</feature>
<feature type="region of interest" description="Disordered" evidence="10">
    <location>
        <begin position="3410"/>
        <end position="3529"/>
    </location>
</feature>
<dbReference type="InterPro" id="IPR012315">
    <property type="entry name" value="KASH"/>
</dbReference>
<feature type="compositionally biased region" description="Polar residues" evidence="10">
    <location>
        <begin position="2246"/>
        <end position="2255"/>
    </location>
</feature>
<feature type="region of interest" description="Disordered" evidence="10">
    <location>
        <begin position="125"/>
        <end position="225"/>
    </location>
</feature>
<feature type="region of interest" description="Disordered" evidence="10">
    <location>
        <begin position="4358"/>
        <end position="4379"/>
    </location>
</feature>
<evidence type="ECO:0000256" key="4">
    <source>
        <dbReference type="ARBA" id="ARBA00022737"/>
    </source>
</evidence>
<feature type="coiled-coil region" evidence="9">
    <location>
        <begin position="6538"/>
        <end position="6565"/>
    </location>
</feature>
<keyword evidence="5" id="KW-1133">Transmembrane helix</keyword>
<evidence type="ECO:0000256" key="6">
    <source>
        <dbReference type="ARBA" id="ARBA00023136"/>
    </source>
</evidence>
<feature type="compositionally biased region" description="Basic and acidic residues" evidence="10">
    <location>
        <begin position="2135"/>
        <end position="2160"/>
    </location>
</feature>
<feature type="compositionally biased region" description="Basic and acidic residues" evidence="10">
    <location>
        <begin position="5262"/>
        <end position="5289"/>
    </location>
</feature>
<comment type="caution">
    <text evidence="12">The sequence shown here is derived from an EMBL/GenBank/DDBJ whole genome shotgun (WGS) entry which is preliminary data.</text>
</comment>
<feature type="region of interest" description="Disordered" evidence="10">
    <location>
        <begin position="5025"/>
        <end position="5149"/>
    </location>
</feature>
<feature type="compositionally biased region" description="Basic and acidic residues" evidence="10">
    <location>
        <begin position="693"/>
        <end position="816"/>
    </location>
</feature>
<evidence type="ECO:0000256" key="10">
    <source>
        <dbReference type="SAM" id="MobiDB-lite"/>
    </source>
</evidence>
<dbReference type="FunFam" id="1.20.58.60:FF:000171">
    <property type="entry name" value="Uncharacterized protein, isoform B"/>
    <property type="match status" value="1"/>
</dbReference>
<dbReference type="PANTHER" id="PTHR47535">
    <property type="entry name" value="MUSCLE-SPECIFIC PROTEIN 300 KDA, ISOFORM G"/>
    <property type="match status" value="1"/>
</dbReference>
<feature type="compositionally biased region" description="Basic and acidic residues" evidence="10">
    <location>
        <begin position="984"/>
        <end position="999"/>
    </location>
</feature>
<evidence type="ECO:0000256" key="7">
    <source>
        <dbReference type="ARBA" id="ARBA00023242"/>
    </source>
</evidence>
<evidence type="ECO:0000313" key="13">
    <source>
        <dbReference type="Proteomes" id="UP001258017"/>
    </source>
</evidence>
<feature type="compositionally biased region" description="Basic and acidic residues" evidence="10">
    <location>
        <begin position="259"/>
        <end position="268"/>
    </location>
</feature>
<feature type="compositionally biased region" description="Polar residues" evidence="10">
    <location>
        <begin position="682"/>
        <end position="692"/>
    </location>
</feature>
<feature type="region of interest" description="Disordered" evidence="10">
    <location>
        <begin position="1028"/>
        <end position="1083"/>
    </location>
</feature>
<feature type="compositionally biased region" description="Basic and acidic residues" evidence="10">
    <location>
        <begin position="4407"/>
        <end position="4423"/>
    </location>
</feature>
<feature type="compositionally biased region" description="Polar residues" evidence="10">
    <location>
        <begin position="2429"/>
        <end position="2438"/>
    </location>
</feature>
<feature type="compositionally biased region" description="Polar residues" evidence="10">
    <location>
        <begin position="4968"/>
        <end position="4991"/>
    </location>
</feature>
<feature type="region of interest" description="Disordered" evidence="10">
    <location>
        <begin position="1773"/>
        <end position="1822"/>
    </location>
</feature>
<dbReference type="Pfam" id="PF00435">
    <property type="entry name" value="Spectrin"/>
    <property type="match status" value="2"/>
</dbReference>
<feature type="compositionally biased region" description="Polar residues" evidence="10">
    <location>
        <begin position="5032"/>
        <end position="5041"/>
    </location>
</feature>
<feature type="compositionally biased region" description="Polar residues" evidence="10">
    <location>
        <begin position="4426"/>
        <end position="4436"/>
    </location>
</feature>
<feature type="compositionally biased region" description="Basic and acidic residues" evidence="10">
    <location>
        <begin position="644"/>
        <end position="679"/>
    </location>
</feature>
<feature type="compositionally biased region" description="Basic and acidic residues" evidence="10">
    <location>
        <begin position="1179"/>
        <end position="1193"/>
    </location>
</feature>
<feature type="region of interest" description="Disordered" evidence="10">
    <location>
        <begin position="2351"/>
        <end position="2476"/>
    </location>
</feature>
<feature type="compositionally biased region" description="Polar residues" evidence="10">
    <location>
        <begin position="5088"/>
        <end position="5105"/>
    </location>
</feature>
<feature type="coiled-coil region" evidence="9">
    <location>
        <begin position="1480"/>
        <end position="1517"/>
    </location>
</feature>
<feature type="region of interest" description="Disordered" evidence="10">
    <location>
        <begin position="3341"/>
        <end position="3377"/>
    </location>
</feature>
<feature type="compositionally biased region" description="Basic residues" evidence="10">
    <location>
        <begin position="829"/>
        <end position="838"/>
    </location>
</feature>
<feature type="compositionally biased region" description="Basic and acidic residues" evidence="10">
    <location>
        <begin position="1209"/>
        <end position="1221"/>
    </location>
</feature>
<feature type="coiled-coil region" evidence="9">
    <location>
        <begin position="6263"/>
        <end position="6297"/>
    </location>
</feature>
<feature type="compositionally biased region" description="Basic and acidic residues" evidence="10">
    <location>
        <begin position="624"/>
        <end position="633"/>
    </location>
</feature>
<protein>
    <recommendedName>
        <fullName evidence="11">KASH domain-containing protein</fullName>
    </recommendedName>
</protein>
<keyword evidence="13" id="KW-1185">Reference proteome</keyword>
<dbReference type="CDD" id="cd00176">
    <property type="entry name" value="SPEC"/>
    <property type="match status" value="3"/>
</dbReference>
<dbReference type="Gene3D" id="1.20.58.60">
    <property type="match status" value="7"/>
</dbReference>
<comment type="similarity">
    <text evidence="2">Belongs to the nesprin family.</text>
</comment>
<evidence type="ECO:0000259" key="11">
    <source>
        <dbReference type="PROSITE" id="PS51049"/>
    </source>
</evidence>
<feature type="compositionally biased region" description="Basic and acidic residues" evidence="10">
    <location>
        <begin position="2291"/>
        <end position="2319"/>
    </location>
</feature>
<comment type="subcellular location">
    <subcellularLocation>
        <location evidence="1">Nucleus membrane</location>
    </subcellularLocation>
</comment>
<dbReference type="Pfam" id="PF10541">
    <property type="entry name" value="KASH"/>
    <property type="match status" value="1"/>
</dbReference>
<feature type="compositionally biased region" description="Polar residues" evidence="10">
    <location>
        <begin position="5509"/>
        <end position="5518"/>
    </location>
</feature>
<feature type="compositionally biased region" description="Basic and acidic residues" evidence="10">
    <location>
        <begin position="2086"/>
        <end position="2119"/>
    </location>
</feature>
<dbReference type="InterPro" id="IPR018159">
    <property type="entry name" value="Spectrin/alpha-actinin"/>
</dbReference>
<feature type="compositionally biased region" description="Basic and acidic residues" evidence="10">
    <location>
        <begin position="902"/>
        <end position="967"/>
    </location>
</feature>
<feature type="compositionally biased region" description="Basic and acidic residues" evidence="10">
    <location>
        <begin position="4567"/>
        <end position="4588"/>
    </location>
</feature>
<evidence type="ECO:0000256" key="5">
    <source>
        <dbReference type="ARBA" id="ARBA00022989"/>
    </source>
</evidence>
<dbReference type="InterPro" id="IPR002017">
    <property type="entry name" value="Spectrin_repeat"/>
</dbReference>
<feature type="compositionally biased region" description="Low complexity" evidence="10">
    <location>
        <begin position="4619"/>
        <end position="4630"/>
    </location>
</feature>
<gene>
    <name evidence="12" type="ORF">KPH14_004159</name>
</gene>
<feature type="compositionally biased region" description="Basic and acidic residues" evidence="10">
    <location>
        <begin position="5044"/>
        <end position="5062"/>
    </location>
</feature>
<feature type="compositionally biased region" description="Polar residues" evidence="10">
    <location>
        <begin position="5064"/>
        <end position="5073"/>
    </location>
</feature>
<reference evidence="12" key="1">
    <citation type="submission" date="2021-08" db="EMBL/GenBank/DDBJ databases">
        <authorList>
            <person name="Misof B."/>
            <person name="Oliver O."/>
            <person name="Podsiadlowski L."/>
            <person name="Donath A."/>
            <person name="Peters R."/>
            <person name="Mayer C."/>
            <person name="Rust J."/>
            <person name="Gunkel S."/>
            <person name="Lesny P."/>
            <person name="Martin S."/>
            <person name="Oeyen J.P."/>
            <person name="Petersen M."/>
            <person name="Panagiotis P."/>
            <person name="Wilbrandt J."/>
            <person name="Tanja T."/>
        </authorList>
    </citation>
    <scope>NUCLEOTIDE SEQUENCE</scope>
    <source>
        <strain evidence="12">GBR_01_08_01A</strain>
        <tissue evidence="12">Thorax + abdomen</tissue>
    </source>
</reference>
<dbReference type="Proteomes" id="UP001258017">
    <property type="component" value="Unassembled WGS sequence"/>
</dbReference>
<feature type="compositionally biased region" description="Polar residues" evidence="10">
    <location>
        <begin position="4596"/>
        <end position="4613"/>
    </location>
</feature>
<evidence type="ECO:0000256" key="8">
    <source>
        <dbReference type="PROSITE-ProRule" id="PRU00385"/>
    </source>
</evidence>
<feature type="region of interest" description="Disordered" evidence="10">
    <location>
        <begin position="4278"/>
        <end position="4325"/>
    </location>
</feature>
<feature type="topological domain" description="Cytoplasmic" evidence="8">
    <location>
        <begin position="1"/>
        <end position="7863"/>
    </location>
</feature>
<feature type="compositionally biased region" description="Polar residues" evidence="10">
    <location>
        <begin position="3418"/>
        <end position="3470"/>
    </location>
</feature>
<feature type="compositionally biased region" description="Basic and acidic residues" evidence="10">
    <location>
        <begin position="2626"/>
        <end position="2651"/>
    </location>
</feature>
<feature type="region of interest" description="Disordered" evidence="10">
    <location>
        <begin position="244"/>
        <end position="276"/>
    </location>
</feature>
<feature type="compositionally biased region" description="Basic and acidic residues" evidence="10">
    <location>
        <begin position="1773"/>
        <end position="1783"/>
    </location>
</feature>
<evidence type="ECO:0000313" key="12">
    <source>
        <dbReference type="EMBL" id="KAK2588099.1"/>
    </source>
</evidence>
<feature type="compositionally biased region" description="Basic and acidic residues" evidence="10">
    <location>
        <begin position="2665"/>
        <end position="2761"/>
    </location>
</feature>
<feature type="compositionally biased region" description="Basic and acidic residues" evidence="10">
    <location>
        <begin position="3349"/>
        <end position="3360"/>
    </location>
</feature>
<feature type="compositionally biased region" description="Polar residues" evidence="10">
    <location>
        <begin position="2354"/>
        <end position="2368"/>
    </location>
</feature>
<feature type="compositionally biased region" description="Basic and acidic residues" evidence="10">
    <location>
        <begin position="4722"/>
        <end position="4731"/>
    </location>
</feature>
<dbReference type="SMART" id="SM01249">
    <property type="entry name" value="KASH"/>
    <property type="match status" value="1"/>
</dbReference>
<dbReference type="InterPro" id="IPR052403">
    <property type="entry name" value="LINC-complex_assoc"/>
</dbReference>
<feature type="compositionally biased region" description="Basic and acidic residues" evidence="10">
    <location>
        <begin position="2774"/>
        <end position="2799"/>
    </location>
</feature>
<feature type="region of interest" description="Disordered" evidence="10">
    <location>
        <begin position="4968"/>
        <end position="5012"/>
    </location>
</feature>
<feature type="compositionally biased region" description="Basic and acidic residues" evidence="10">
    <location>
        <begin position="4649"/>
        <end position="4670"/>
    </location>
</feature>
<feature type="compositionally biased region" description="Basic and acidic residues" evidence="10">
    <location>
        <begin position="2582"/>
        <end position="2616"/>
    </location>
</feature>
<feature type="compositionally biased region" description="Low complexity" evidence="10">
    <location>
        <begin position="4911"/>
        <end position="4926"/>
    </location>
</feature>
<feature type="region of interest" description="Disordered" evidence="10">
    <location>
        <begin position="48"/>
        <end position="72"/>
    </location>
</feature>
<feature type="region of interest" description="Disordered" evidence="10">
    <location>
        <begin position="2493"/>
        <end position="3089"/>
    </location>
</feature>
<feature type="compositionally biased region" description="Low complexity" evidence="10">
    <location>
        <begin position="5167"/>
        <end position="5178"/>
    </location>
</feature>
<feature type="compositionally biased region" description="Low complexity" evidence="10">
    <location>
        <begin position="4554"/>
        <end position="4563"/>
    </location>
</feature>
<feature type="region of interest" description="Disordered" evidence="10">
    <location>
        <begin position="3749"/>
        <end position="3786"/>
    </location>
</feature>
<feature type="compositionally biased region" description="Low complexity" evidence="10">
    <location>
        <begin position="1739"/>
        <end position="1749"/>
    </location>
</feature>
<feature type="compositionally biased region" description="Polar residues" evidence="10">
    <location>
        <begin position="5309"/>
        <end position="5328"/>
    </location>
</feature>
<feature type="region of interest" description="Disordered" evidence="10">
    <location>
        <begin position="3230"/>
        <end position="3267"/>
    </location>
</feature>
<keyword evidence="6 8" id="KW-0472">Membrane</keyword>
<feature type="compositionally biased region" description="Basic residues" evidence="10">
    <location>
        <begin position="2554"/>
        <end position="2565"/>
    </location>
</feature>
<feature type="compositionally biased region" description="Polar residues" evidence="10">
    <location>
        <begin position="170"/>
        <end position="193"/>
    </location>
</feature>
<feature type="compositionally biased region" description="Basic and acidic residues" evidence="10">
    <location>
        <begin position="125"/>
        <end position="138"/>
    </location>
</feature>
<keyword evidence="9" id="KW-0175">Coiled coil</keyword>
<feature type="coiled-coil region" evidence="9">
    <location>
        <begin position="2010"/>
        <end position="2047"/>
    </location>
</feature>
<reference evidence="12" key="2">
    <citation type="journal article" date="2023" name="Commun. Biol.">
        <title>Intrasexual cuticular hydrocarbon dimorphism in a wasp sheds light on hydrocarbon biosynthesis genes in Hymenoptera.</title>
        <authorList>
            <person name="Moris V.C."/>
            <person name="Podsiadlowski L."/>
            <person name="Martin S."/>
            <person name="Oeyen J.P."/>
            <person name="Donath A."/>
            <person name="Petersen M."/>
            <person name="Wilbrandt J."/>
            <person name="Misof B."/>
            <person name="Liedtke D."/>
            <person name="Thamm M."/>
            <person name="Scheiner R."/>
            <person name="Schmitt T."/>
            <person name="Niehuis O."/>
        </authorList>
    </citation>
    <scope>NUCLEOTIDE SEQUENCE</scope>
    <source>
        <strain evidence="12">GBR_01_08_01A</strain>
    </source>
</reference>
<feature type="compositionally biased region" description="Basic and acidic residues" evidence="10">
    <location>
        <begin position="2170"/>
        <end position="2206"/>
    </location>
</feature>
<feature type="region of interest" description="Disordered" evidence="10">
    <location>
        <begin position="1103"/>
        <end position="1244"/>
    </location>
</feature>
<name>A0AAD9RY55_9HYME</name>
<feature type="compositionally biased region" description="Basic and acidic residues" evidence="10">
    <location>
        <begin position="3040"/>
        <end position="3058"/>
    </location>
</feature>
<feature type="compositionally biased region" description="Basic and acidic residues" evidence="10">
    <location>
        <begin position="3004"/>
        <end position="3023"/>
    </location>
</feature>
<feature type="region of interest" description="Disordered" evidence="10">
    <location>
        <begin position="573"/>
        <end position="999"/>
    </location>
</feature>
<feature type="compositionally biased region" description="Polar residues" evidence="10">
    <location>
        <begin position="591"/>
        <end position="611"/>
    </location>
</feature>
<evidence type="ECO:0000256" key="9">
    <source>
        <dbReference type="SAM" id="Coils"/>
    </source>
</evidence>
<feature type="compositionally biased region" description="Basic residues" evidence="10">
    <location>
        <begin position="2800"/>
        <end position="2811"/>
    </location>
</feature>
<proteinExistence type="inferred from homology"/>
<feature type="compositionally biased region" description="Basic and acidic residues" evidence="10">
    <location>
        <begin position="5413"/>
        <end position="5424"/>
    </location>
</feature>
<feature type="region of interest" description="Disordered" evidence="10">
    <location>
        <begin position="4205"/>
        <end position="4238"/>
    </location>
</feature>
<feature type="compositionally biased region" description="Basic and acidic residues" evidence="10">
    <location>
        <begin position="2895"/>
        <end position="2961"/>
    </location>
</feature>
<feature type="compositionally biased region" description="Basic and acidic residues" evidence="10">
    <location>
        <begin position="1796"/>
        <end position="1822"/>
    </location>
</feature>
<dbReference type="SUPFAM" id="SSF46966">
    <property type="entry name" value="Spectrin repeat"/>
    <property type="match status" value="9"/>
</dbReference>
<feature type="region of interest" description="Disordered" evidence="10">
    <location>
        <begin position="4550"/>
        <end position="4731"/>
    </location>
</feature>
<dbReference type="PANTHER" id="PTHR47535:SF10">
    <property type="entry name" value="MUSCLE-SPECIFIC PROTEIN 300 KDA"/>
    <property type="match status" value="1"/>
</dbReference>
<feature type="compositionally biased region" description="Polar residues" evidence="10">
    <location>
        <begin position="2380"/>
        <end position="2392"/>
    </location>
</feature>
<dbReference type="GO" id="GO:0005640">
    <property type="term" value="C:nuclear outer membrane"/>
    <property type="evidence" value="ECO:0007669"/>
    <property type="project" value="TreeGrafter"/>
</dbReference>